<dbReference type="PANTHER" id="PTHR47447">
    <property type="entry name" value="OS03G0856100 PROTEIN"/>
    <property type="match status" value="1"/>
</dbReference>
<dbReference type="InterPro" id="IPR011990">
    <property type="entry name" value="TPR-like_helical_dom_sf"/>
</dbReference>
<dbReference type="InterPro" id="IPR002885">
    <property type="entry name" value="PPR_rpt"/>
</dbReference>
<dbReference type="PANTHER" id="PTHR47447:SF24">
    <property type="entry name" value="PENTATRICOPEPTIDE REPEAT-CONTAINING PROTEIN"/>
    <property type="match status" value="1"/>
</dbReference>
<dbReference type="Proteomes" id="UP001281410">
    <property type="component" value="Unassembled WGS sequence"/>
</dbReference>
<evidence type="ECO:0000256" key="1">
    <source>
        <dbReference type="ARBA" id="ARBA00007626"/>
    </source>
</evidence>
<dbReference type="Pfam" id="PF13812">
    <property type="entry name" value="PPR_3"/>
    <property type="match status" value="1"/>
</dbReference>
<evidence type="ECO:0000256" key="3">
    <source>
        <dbReference type="PROSITE-ProRule" id="PRU00708"/>
    </source>
</evidence>
<organism evidence="4 5">
    <name type="scientific">Dipteronia sinensis</name>
    <dbReference type="NCBI Taxonomy" id="43782"/>
    <lineage>
        <taxon>Eukaryota</taxon>
        <taxon>Viridiplantae</taxon>
        <taxon>Streptophyta</taxon>
        <taxon>Embryophyta</taxon>
        <taxon>Tracheophyta</taxon>
        <taxon>Spermatophyta</taxon>
        <taxon>Magnoliopsida</taxon>
        <taxon>eudicotyledons</taxon>
        <taxon>Gunneridae</taxon>
        <taxon>Pentapetalae</taxon>
        <taxon>rosids</taxon>
        <taxon>malvids</taxon>
        <taxon>Sapindales</taxon>
        <taxon>Sapindaceae</taxon>
        <taxon>Hippocastanoideae</taxon>
        <taxon>Acereae</taxon>
        <taxon>Dipteronia</taxon>
    </lineage>
</organism>
<dbReference type="Gene3D" id="1.25.40.10">
    <property type="entry name" value="Tetratricopeptide repeat domain"/>
    <property type="match status" value="2"/>
</dbReference>
<proteinExistence type="inferred from homology"/>
<comment type="similarity">
    <text evidence="1">Belongs to the PPR family. P subfamily.</text>
</comment>
<dbReference type="Pfam" id="PF01535">
    <property type="entry name" value="PPR"/>
    <property type="match status" value="3"/>
</dbReference>
<evidence type="ECO:0008006" key="6">
    <source>
        <dbReference type="Google" id="ProtNLM"/>
    </source>
</evidence>
<evidence type="ECO:0000313" key="4">
    <source>
        <dbReference type="EMBL" id="KAK3182724.1"/>
    </source>
</evidence>
<feature type="repeat" description="PPR" evidence="3">
    <location>
        <begin position="194"/>
        <end position="228"/>
    </location>
</feature>
<evidence type="ECO:0000256" key="2">
    <source>
        <dbReference type="ARBA" id="ARBA00022737"/>
    </source>
</evidence>
<dbReference type="PROSITE" id="PS51375">
    <property type="entry name" value="PPR"/>
    <property type="match status" value="3"/>
</dbReference>
<dbReference type="EMBL" id="JANJYJ010000010">
    <property type="protein sequence ID" value="KAK3182724.1"/>
    <property type="molecule type" value="Genomic_DNA"/>
</dbReference>
<name>A0AAD9ZK34_9ROSI</name>
<gene>
    <name evidence="4" type="ORF">Dsin_030010</name>
</gene>
<dbReference type="NCBIfam" id="TIGR00756">
    <property type="entry name" value="PPR"/>
    <property type="match status" value="2"/>
</dbReference>
<sequence length="288" mass="32849">MILILCLHWGNIVVKQDCDFELKSGSQPLAVSKKLKMVVDGEIRVHFLEERNEEILSRRVLMLSRSNKVRSALEIYESMKFSGLRPNVHACNSLLSCLLRNELLDDALRVFVFMRTNEITSGHSYSLILKAIANVQGFDSALNMFVEFGGYSRAKKDFDVLVYNTMISVCGRVNNWIEPEKIWRSMQENGYIGTRVTYSLLVCIFVRCNRNDLALDAYYEMIQIGLKPGDDIMQAVIGLCTKEGKWDLALNLFQCMLDDRLKPNQICCNALINSLRKSWKSKAGIQGL</sequence>
<feature type="repeat" description="PPR" evidence="3">
    <location>
        <begin position="87"/>
        <end position="121"/>
    </location>
</feature>
<dbReference type="AlphaFoldDB" id="A0AAD9ZK34"/>
<reference evidence="4" key="1">
    <citation type="journal article" date="2023" name="Plant J.">
        <title>Genome sequences and population genomics provide insights into the demographic history, inbreeding, and mutation load of two 'living fossil' tree species of Dipteronia.</title>
        <authorList>
            <person name="Feng Y."/>
            <person name="Comes H.P."/>
            <person name="Chen J."/>
            <person name="Zhu S."/>
            <person name="Lu R."/>
            <person name="Zhang X."/>
            <person name="Li P."/>
            <person name="Qiu J."/>
            <person name="Olsen K.M."/>
            <person name="Qiu Y."/>
        </authorList>
    </citation>
    <scope>NUCLEOTIDE SEQUENCE</scope>
    <source>
        <strain evidence="4">NBL</strain>
    </source>
</reference>
<keyword evidence="2" id="KW-0677">Repeat</keyword>
<feature type="repeat" description="PPR" evidence="3">
    <location>
        <begin position="159"/>
        <end position="193"/>
    </location>
</feature>
<keyword evidence="5" id="KW-1185">Reference proteome</keyword>
<protein>
    <recommendedName>
        <fullName evidence="6">Pentatricopeptide repeat-containing protein</fullName>
    </recommendedName>
</protein>
<accession>A0AAD9ZK34</accession>
<evidence type="ECO:0000313" key="5">
    <source>
        <dbReference type="Proteomes" id="UP001281410"/>
    </source>
</evidence>
<comment type="caution">
    <text evidence="4">The sequence shown here is derived from an EMBL/GenBank/DDBJ whole genome shotgun (WGS) entry which is preliminary data.</text>
</comment>